<keyword evidence="2" id="KW-1185">Reference proteome</keyword>
<name>A0ACA9QI63_9GLOM</name>
<comment type="caution">
    <text evidence="1">The sequence shown here is derived from an EMBL/GenBank/DDBJ whole genome shotgun (WGS) entry which is preliminary data.</text>
</comment>
<sequence length="109" mass="12113">MHAYISPILRSEPITSGSIPTPPYERNGEVMKFSQCVIFGHKIYIYGGFADHNMNILDISQLYWSTYLSSLVYSGMWGYSATLLNDSILYIGGKFSTFGGGGQTNSNHE</sequence>
<evidence type="ECO:0000313" key="1">
    <source>
        <dbReference type="EMBL" id="CAG8746243.1"/>
    </source>
</evidence>
<protein>
    <submittedName>
        <fullName evidence="1">2535_t:CDS:1</fullName>
    </submittedName>
</protein>
<evidence type="ECO:0000313" key="2">
    <source>
        <dbReference type="Proteomes" id="UP000789920"/>
    </source>
</evidence>
<dbReference type="EMBL" id="CAJVQC010030666">
    <property type="protein sequence ID" value="CAG8746243.1"/>
    <property type="molecule type" value="Genomic_DNA"/>
</dbReference>
<organism evidence="1 2">
    <name type="scientific">Racocetra persica</name>
    <dbReference type="NCBI Taxonomy" id="160502"/>
    <lineage>
        <taxon>Eukaryota</taxon>
        <taxon>Fungi</taxon>
        <taxon>Fungi incertae sedis</taxon>
        <taxon>Mucoromycota</taxon>
        <taxon>Glomeromycotina</taxon>
        <taxon>Glomeromycetes</taxon>
        <taxon>Diversisporales</taxon>
        <taxon>Gigasporaceae</taxon>
        <taxon>Racocetra</taxon>
    </lineage>
</organism>
<reference evidence="1" key="1">
    <citation type="submission" date="2021-06" db="EMBL/GenBank/DDBJ databases">
        <authorList>
            <person name="Kallberg Y."/>
            <person name="Tangrot J."/>
            <person name="Rosling A."/>
        </authorList>
    </citation>
    <scope>NUCLEOTIDE SEQUENCE</scope>
    <source>
        <strain evidence="1">MA461A</strain>
    </source>
</reference>
<gene>
    <name evidence="1" type="ORF">RPERSI_LOCUS13691</name>
</gene>
<proteinExistence type="predicted"/>
<feature type="non-terminal residue" evidence="1">
    <location>
        <position position="109"/>
    </location>
</feature>
<accession>A0ACA9QI63</accession>
<dbReference type="Proteomes" id="UP000789920">
    <property type="component" value="Unassembled WGS sequence"/>
</dbReference>